<accession>A0A382VDS9</accession>
<name>A0A382VDS9_9ZZZZ</name>
<gene>
    <name evidence="1" type="ORF">METZ01_LOCUS396902</name>
</gene>
<reference evidence="1" key="1">
    <citation type="submission" date="2018-05" db="EMBL/GenBank/DDBJ databases">
        <authorList>
            <person name="Lanie J.A."/>
            <person name="Ng W.-L."/>
            <person name="Kazmierczak K.M."/>
            <person name="Andrzejewski T.M."/>
            <person name="Davidsen T.M."/>
            <person name="Wayne K.J."/>
            <person name="Tettelin H."/>
            <person name="Glass J.I."/>
            <person name="Rusch D."/>
            <person name="Podicherti R."/>
            <person name="Tsui H.-C.T."/>
            <person name="Winkler M.E."/>
        </authorList>
    </citation>
    <scope>NUCLEOTIDE SEQUENCE</scope>
</reference>
<protein>
    <recommendedName>
        <fullName evidence="2">Glycosyltransferase 2-like domain-containing protein</fullName>
    </recommendedName>
</protein>
<sequence length="255" mass="28955">MTRTVLTLTTSPQRMQHLPLVLDALFNQLTSPDAVYLNLPERYRNRDAYIIPDWLGDALQVTLLHRVDDLGPVMKILPVLEVETDSDTLLITVDDDVRYPPDTISALQTAAQAHPESAFGSRGFNFTNIGQHLEPVRGNHASCHVLQGYGACAYRRRHFDIERLHLSLASQPEAFRFSDDVILSNHIASRGVARFTIELASRLEHMPWGDEDSQSLKFVDGGTHRRYETMRQWLIKEGEWFAQDRAAPHGAKDEK</sequence>
<evidence type="ECO:0000313" key="1">
    <source>
        <dbReference type="EMBL" id="SVD44048.1"/>
    </source>
</evidence>
<dbReference type="EMBL" id="UINC01150806">
    <property type="protein sequence ID" value="SVD44048.1"/>
    <property type="molecule type" value="Genomic_DNA"/>
</dbReference>
<dbReference type="AlphaFoldDB" id="A0A382VDS9"/>
<evidence type="ECO:0008006" key="2">
    <source>
        <dbReference type="Google" id="ProtNLM"/>
    </source>
</evidence>
<organism evidence="1">
    <name type="scientific">marine metagenome</name>
    <dbReference type="NCBI Taxonomy" id="408172"/>
    <lineage>
        <taxon>unclassified sequences</taxon>
        <taxon>metagenomes</taxon>
        <taxon>ecological metagenomes</taxon>
    </lineage>
</organism>
<proteinExistence type="predicted"/>